<dbReference type="Gene3D" id="3.30.450.20">
    <property type="entry name" value="PAS domain"/>
    <property type="match status" value="4"/>
</dbReference>
<proteinExistence type="predicted"/>
<evidence type="ECO:0000256" key="6">
    <source>
        <dbReference type="PROSITE-ProRule" id="PRU00169"/>
    </source>
</evidence>
<organism evidence="11 12">
    <name type="scientific">Labrys monachus</name>
    <dbReference type="NCBI Taxonomy" id="217067"/>
    <lineage>
        <taxon>Bacteria</taxon>
        <taxon>Pseudomonadati</taxon>
        <taxon>Pseudomonadota</taxon>
        <taxon>Alphaproteobacteria</taxon>
        <taxon>Hyphomicrobiales</taxon>
        <taxon>Xanthobacteraceae</taxon>
        <taxon>Labrys</taxon>
    </lineage>
</organism>
<dbReference type="Gene3D" id="3.40.50.2300">
    <property type="match status" value="2"/>
</dbReference>
<dbReference type="InterPro" id="IPR001789">
    <property type="entry name" value="Sig_transdc_resp-reg_receiver"/>
</dbReference>
<dbReference type="Gene3D" id="3.30.565.10">
    <property type="entry name" value="Histidine kinase-like ATPase, C-terminal domain"/>
    <property type="match status" value="1"/>
</dbReference>
<dbReference type="InterPro" id="IPR052162">
    <property type="entry name" value="Sensor_kinase/Photoreceptor"/>
</dbReference>
<dbReference type="InterPro" id="IPR005467">
    <property type="entry name" value="His_kinase_dom"/>
</dbReference>
<feature type="domain" description="PAS" evidence="9">
    <location>
        <begin position="416"/>
        <end position="485"/>
    </location>
</feature>
<dbReference type="CDD" id="cd00130">
    <property type="entry name" value="PAS"/>
    <property type="match status" value="3"/>
</dbReference>
<feature type="domain" description="Response regulatory" evidence="8">
    <location>
        <begin position="952"/>
        <end position="1065"/>
    </location>
</feature>
<evidence type="ECO:0000259" key="10">
    <source>
        <dbReference type="PROSITE" id="PS50113"/>
    </source>
</evidence>
<dbReference type="InterPro" id="IPR013656">
    <property type="entry name" value="PAS_4"/>
</dbReference>
<dbReference type="SMART" id="SM00086">
    <property type="entry name" value="PAC"/>
    <property type="match status" value="2"/>
</dbReference>
<dbReference type="NCBIfam" id="TIGR00229">
    <property type="entry name" value="sensory_box"/>
    <property type="match status" value="3"/>
</dbReference>
<dbReference type="CDD" id="cd00082">
    <property type="entry name" value="HisKA"/>
    <property type="match status" value="1"/>
</dbReference>
<dbReference type="InterPro" id="IPR004358">
    <property type="entry name" value="Sig_transdc_His_kin-like_C"/>
</dbReference>
<name>A0ABU0FN08_9HYPH</name>
<dbReference type="SMART" id="SM00448">
    <property type="entry name" value="REC"/>
    <property type="match status" value="2"/>
</dbReference>
<dbReference type="PROSITE" id="PS50112">
    <property type="entry name" value="PAS"/>
    <property type="match status" value="2"/>
</dbReference>
<dbReference type="Gene3D" id="1.10.287.130">
    <property type="match status" value="1"/>
</dbReference>
<dbReference type="SMART" id="SM00091">
    <property type="entry name" value="PAS"/>
    <property type="match status" value="3"/>
</dbReference>
<dbReference type="SMART" id="SM00388">
    <property type="entry name" value="HisKA"/>
    <property type="match status" value="1"/>
</dbReference>
<dbReference type="InterPro" id="IPR011006">
    <property type="entry name" value="CheY-like_superfamily"/>
</dbReference>
<dbReference type="InterPro" id="IPR036097">
    <property type="entry name" value="HisK_dim/P_sf"/>
</dbReference>
<feature type="domain" description="Histidine kinase" evidence="7">
    <location>
        <begin position="578"/>
        <end position="801"/>
    </location>
</feature>
<evidence type="ECO:0000256" key="3">
    <source>
        <dbReference type="ARBA" id="ARBA00022553"/>
    </source>
</evidence>
<evidence type="ECO:0000313" key="11">
    <source>
        <dbReference type="EMBL" id="MDQ0395998.1"/>
    </source>
</evidence>
<protein>
    <recommendedName>
        <fullName evidence="2">histidine kinase</fullName>
        <ecNumber evidence="2">2.7.13.3</ecNumber>
    </recommendedName>
</protein>
<dbReference type="InterPro" id="IPR000014">
    <property type="entry name" value="PAS"/>
</dbReference>
<dbReference type="Pfam" id="PF00072">
    <property type="entry name" value="Response_reg"/>
    <property type="match status" value="2"/>
</dbReference>
<evidence type="ECO:0000259" key="8">
    <source>
        <dbReference type="PROSITE" id="PS50110"/>
    </source>
</evidence>
<feature type="domain" description="PAS" evidence="9">
    <location>
        <begin position="163"/>
        <end position="221"/>
    </location>
</feature>
<dbReference type="InterPro" id="IPR035965">
    <property type="entry name" value="PAS-like_dom_sf"/>
</dbReference>
<comment type="catalytic activity">
    <reaction evidence="1">
        <text>ATP + protein L-histidine = ADP + protein N-phospho-L-histidine.</text>
        <dbReference type="EC" id="2.7.13.3"/>
    </reaction>
</comment>
<dbReference type="PROSITE" id="PS50109">
    <property type="entry name" value="HIS_KIN"/>
    <property type="match status" value="1"/>
</dbReference>
<dbReference type="Pfam" id="PF08447">
    <property type="entry name" value="PAS_3"/>
    <property type="match status" value="2"/>
</dbReference>
<comment type="caution">
    <text evidence="6">Lacks conserved residue(s) required for the propagation of feature annotation.</text>
</comment>
<dbReference type="PROSITE" id="PS50113">
    <property type="entry name" value="PAC"/>
    <property type="match status" value="2"/>
</dbReference>
<keyword evidence="5" id="KW-0418">Kinase</keyword>
<dbReference type="RefSeq" id="WP_307435562.1">
    <property type="nucleotide sequence ID" value="NZ_JAUSVK010000001.1"/>
</dbReference>
<dbReference type="Proteomes" id="UP001237448">
    <property type="component" value="Unassembled WGS sequence"/>
</dbReference>
<evidence type="ECO:0000313" key="12">
    <source>
        <dbReference type="Proteomes" id="UP001237448"/>
    </source>
</evidence>
<dbReference type="EMBL" id="JAUSVK010000001">
    <property type="protein sequence ID" value="MDQ0395998.1"/>
    <property type="molecule type" value="Genomic_DNA"/>
</dbReference>
<dbReference type="SMART" id="SM00387">
    <property type="entry name" value="HATPase_c"/>
    <property type="match status" value="1"/>
</dbReference>
<dbReference type="InterPro" id="IPR000700">
    <property type="entry name" value="PAS-assoc_C"/>
</dbReference>
<evidence type="ECO:0000256" key="5">
    <source>
        <dbReference type="ARBA" id="ARBA00022777"/>
    </source>
</evidence>
<dbReference type="SUPFAM" id="SSF47384">
    <property type="entry name" value="Homodimeric domain of signal transducing histidine kinase"/>
    <property type="match status" value="1"/>
</dbReference>
<dbReference type="SUPFAM" id="SSF52172">
    <property type="entry name" value="CheY-like"/>
    <property type="match status" value="2"/>
</dbReference>
<dbReference type="InterPro" id="IPR013655">
    <property type="entry name" value="PAS_fold_3"/>
</dbReference>
<evidence type="ECO:0000256" key="4">
    <source>
        <dbReference type="ARBA" id="ARBA00022679"/>
    </source>
</evidence>
<keyword evidence="3 6" id="KW-0597">Phosphoprotein</keyword>
<dbReference type="InterPro" id="IPR003661">
    <property type="entry name" value="HisK_dim/P_dom"/>
</dbReference>
<keyword evidence="4" id="KW-0808">Transferase</keyword>
<feature type="domain" description="PAC" evidence="10">
    <location>
        <begin position="488"/>
        <end position="540"/>
    </location>
</feature>
<dbReference type="InterPro" id="IPR001610">
    <property type="entry name" value="PAC"/>
</dbReference>
<comment type="caution">
    <text evidence="11">The sequence shown here is derived from an EMBL/GenBank/DDBJ whole genome shotgun (WGS) entry which is preliminary data.</text>
</comment>
<reference evidence="11 12" key="1">
    <citation type="submission" date="2023-07" db="EMBL/GenBank/DDBJ databases">
        <title>Genomic Encyclopedia of Type Strains, Phase IV (KMG-IV): sequencing the most valuable type-strain genomes for metagenomic binning, comparative biology and taxonomic classification.</title>
        <authorList>
            <person name="Goeker M."/>
        </authorList>
    </citation>
    <scope>NUCLEOTIDE SEQUENCE [LARGE SCALE GENOMIC DNA]</scope>
    <source>
        <strain evidence="11 12">DSM 5896</strain>
    </source>
</reference>
<gene>
    <name evidence="11" type="ORF">J3R73_005790</name>
</gene>
<dbReference type="PRINTS" id="PR00344">
    <property type="entry name" value="BCTRLSENSOR"/>
</dbReference>
<evidence type="ECO:0000259" key="9">
    <source>
        <dbReference type="PROSITE" id="PS50112"/>
    </source>
</evidence>
<dbReference type="InterPro" id="IPR036890">
    <property type="entry name" value="HATPase_C_sf"/>
</dbReference>
<dbReference type="SUPFAM" id="SSF55874">
    <property type="entry name" value="ATPase domain of HSP90 chaperone/DNA topoisomerase II/histidine kinase"/>
    <property type="match status" value="1"/>
</dbReference>
<evidence type="ECO:0000256" key="1">
    <source>
        <dbReference type="ARBA" id="ARBA00000085"/>
    </source>
</evidence>
<feature type="domain" description="PAC" evidence="10">
    <location>
        <begin position="235"/>
        <end position="288"/>
    </location>
</feature>
<dbReference type="CDD" id="cd00156">
    <property type="entry name" value="REC"/>
    <property type="match status" value="1"/>
</dbReference>
<keyword evidence="12" id="KW-1185">Reference proteome</keyword>
<accession>A0ABU0FN08</accession>
<dbReference type="PROSITE" id="PS50110">
    <property type="entry name" value="RESPONSE_REGULATORY"/>
    <property type="match status" value="2"/>
</dbReference>
<evidence type="ECO:0000259" key="7">
    <source>
        <dbReference type="PROSITE" id="PS50109"/>
    </source>
</evidence>
<sequence length="1068" mass="116656">MHAPASTDALAFLSHDGEMASLIATFDWSSTSIGPPAGWPAPLKSFVSFMLFARTPMVLLWGRDGVMIYNDAYARFAGGRHPASLGSKVLEAWPELADFNRNVLDVVLAGGTLAYRDQHLVLHRDGKPEDAWLNIDYTPVLDEQCVPAGVLTLIKDTTQRIWVEQRLRIAQEAGGVGTFEWFPESGLLEVSDQYRRIWGLDPDVVVTDDLLLDLMHPDDREAAGPSRLHHANPLDYSEYRRICPQTGEIRWIARRGEVVSSPEAGTRRFVGIVLDITERKRAEAAVIASEARWRGLFEQMHEGFFIGEAIRDANGRMVDFRFVELNPAFEQQTGLPAAEVNGRSVREMVPGIGDALIETCAGVVDGGQSIQLEIEIPALNGRWFEARARPAGPGRFAAMFVDISARIAAEQVIRESESRFRLMAQSMPNHVWTARADGSIDWFNDRVYAYAGLTEGTLDDNWAAMVHPEDAPRALQAWTRALEAGMLYETEFRLRRHDGSYRWHIARAVPIRGARGAVERWIGTNTEIEDQKTAEAALADLATTLEQRVEARTAELVRTQDALRQSQKMEAIGNLTGGVAHDFNNLLQVVSGNLQLLEKDIAENAKARRRVQNAMEGVSRGSKLASQLLAFGRRQPLAPKVVNLGRLLRGMDDLLRRTLGEAIEVETVIAGGLWNTLIDPANVENALLNLAINARDAMDGRGKLTIEAGNAFLDLSYAAEHPDVTSGQYVLLAVTDTGCGMSPDIVEKVFEPFFSTKVEGKGSGLGLSMVYGFVKQSGGHIKIYSEIGHGTTVRLYLPRSIQSEDTLVDLEPGPVIGGSETILVAEDDASVRETAVALLSDLGYRVLKAKDAQSALSIIESGMPIDLLFTDVVMPGPLKSTELARKARERLPHLSVLFTSGYTENAIVHAGRLDEGVELLSKPYTRESLAHRLRHVFANDRGKGRAGGRRLRILVCAGDAQTRRVMAGMLGELGHQVLEASDGRTALAMRDVDVLLCETQLPDMAGLLLVERARAREAALPVILAADRAAEAKLAADPAAAAPMTAVIPQSCTKSELAAALAAVTAGR</sequence>
<dbReference type="CDD" id="cd18161">
    <property type="entry name" value="REC_hyHK_blue-like"/>
    <property type="match status" value="1"/>
</dbReference>
<dbReference type="InterPro" id="IPR003594">
    <property type="entry name" value="HATPase_dom"/>
</dbReference>
<dbReference type="Gene3D" id="2.10.70.100">
    <property type="match status" value="1"/>
</dbReference>
<dbReference type="PANTHER" id="PTHR43304">
    <property type="entry name" value="PHYTOCHROME-LIKE PROTEIN CPH1"/>
    <property type="match status" value="1"/>
</dbReference>
<feature type="modified residue" description="4-aspartylphosphate" evidence="6">
    <location>
        <position position="871"/>
    </location>
</feature>
<feature type="domain" description="Response regulatory" evidence="8">
    <location>
        <begin position="821"/>
        <end position="937"/>
    </location>
</feature>
<dbReference type="PANTHER" id="PTHR43304:SF1">
    <property type="entry name" value="PAC DOMAIN-CONTAINING PROTEIN"/>
    <property type="match status" value="1"/>
</dbReference>
<dbReference type="EC" id="2.7.13.3" evidence="2"/>
<dbReference type="Pfam" id="PF02518">
    <property type="entry name" value="HATPase_c"/>
    <property type="match status" value="1"/>
</dbReference>
<dbReference type="Pfam" id="PF08448">
    <property type="entry name" value="PAS_4"/>
    <property type="match status" value="2"/>
</dbReference>
<dbReference type="SUPFAM" id="SSF55785">
    <property type="entry name" value="PYP-like sensor domain (PAS domain)"/>
    <property type="match status" value="4"/>
</dbReference>
<evidence type="ECO:0000256" key="2">
    <source>
        <dbReference type="ARBA" id="ARBA00012438"/>
    </source>
</evidence>